<feature type="compositionally biased region" description="Polar residues" evidence="1">
    <location>
        <begin position="518"/>
        <end position="540"/>
    </location>
</feature>
<keyword evidence="2" id="KW-0472">Membrane</keyword>
<dbReference type="AlphaFoldDB" id="A0AA43TT93"/>
<evidence type="ECO:0000256" key="2">
    <source>
        <dbReference type="SAM" id="Phobius"/>
    </source>
</evidence>
<dbReference type="InterPro" id="IPR012677">
    <property type="entry name" value="Nucleotide-bd_a/b_plait_sf"/>
</dbReference>
<dbReference type="EMBL" id="JAPUFD010000002">
    <property type="protein sequence ID" value="MDI1485985.1"/>
    <property type="molecule type" value="Genomic_DNA"/>
</dbReference>
<feature type="transmembrane region" description="Helical" evidence="2">
    <location>
        <begin position="30"/>
        <end position="52"/>
    </location>
</feature>
<dbReference type="PANTHER" id="PTHR47797:SF1">
    <property type="entry name" value="CYTOCHROME B561 DOMAIN-CONTAINING PROTEIN-RELATED"/>
    <property type="match status" value="1"/>
</dbReference>
<feature type="compositionally biased region" description="Basic and acidic residues" evidence="1">
    <location>
        <begin position="277"/>
        <end position="288"/>
    </location>
</feature>
<dbReference type="GO" id="GO:0003676">
    <property type="term" value="F:nucleic acid binding"/>
    <property type="evidence" value="ECO:0007669"/>
    <property type="project" value="InterPro"/>
</dbReference>
<dbReference type="Gene3D" id="3.30.70.330">
    <property type="match status" value="1"/>
</dbReference>
<reference evidence="3" key="1">
    <citation type="journal article" date="2023" name="Genome Biol. Evol.">
        <title>First Whole Genome Sequence and Flow Cytometry Genome Size Data for the Lichen-Forming Fungus Ramalina farinacea (Ascomycota).</title>
        <authorList>
            <person name="Llewellyn T."/>
            <person name="Mian S."/>
            <person name="Hill R."/>
            <person name="Leitch I.J."/>
            <person name="Gaya E."/>
        </authorList>
    </citation>
    <scope>NUCLEOTIDE SEQUENCE</scope>
    <source>
        <strain evidence="3">LIQ254RAFAR</strain>
    </source>
</reference>
<dbReference type="CDD" id="cd12261">
    <property type="entry name" value="RRM1_3_MRN1"/>
    <property type="match status" value="1"/>
</dbReference>
<name>A0AA43TT93_9LECA</name>
<protein>
    <submittedName>
        <fullName evidence="3">Uncharacterized protein</fullName>
    </submittedName>
</protein>
<sequence length="540" mass="59555">MGLAFAVVFPLGAILIRVASFRGLVWVHAAIQATAYAMALAGMGLGVYIAVYPDSQYMASNGHPIIGTVVIAALYLQVILALVHHNLYQKEVTIHQPQLLIDQDGSDGDNRQSIFRDAFASIWTASGPIEALTMYQHTSGRDLSTPFNIPTVSIPKVDHDNLLQIARDYANLKASLYRGGITSETLEILINGENTAQLPSVPEESGSTNQIFTPFASVAGTKVVLPHDGRGVGNSTGLLKEDLLSSWANDQAQVKPKLSFSHHNSSGLDEGSFTPNLEKDDSFLAPSRTDRPHYEKVEQRTILIKGLGERPTHKDVTGIVRGGTVLDIYMRLGERSASVSFVEGKSAQDFFQYSRRNDIYANGKRVEVVWNERQFILPGYVANKIGIGATRNLVMRNVHPNITEERIREDLDHIHNLVVVGVTFEKGDCFIELNSIHNALFARSCMMSRGTYKGMRIEWSIDECAQPLPKTQPIARRDNRSPAPPKKPNAGFNRFQMLGLDDTEGETSDEDDDDHTTAMSGLSRLQVNSRSPWNVQTVTA</sequence>
<dbReference type="CDD" id="cd08760">
    <property type="entry name" value="Cyt_b561_FRRS1_like"/>
    <property type="match status" value="1"/>
</dbReference>
<keyword evidence="2" id="KW-1133">Transmembrane helix</keyword>
<comment type="caution">
    <text evidence="3">The sequence shown here is derived from an EMBL/GenBank/DDBJ whole genome shotgun (WGS) entry which is preliminary data.</text>
</comment>
<evidence type="ECO:0000256" key="1">
    <source>
        <dbReference type="SAM" id="MobiDB-lite"/>
    </source>
</evidence>
<gene>
    <name evidence="3" type="ORF">OHK93_004174</name>
</gene>
<evidence type="ECO:0000313" key="4">
    <source>
        <dbReference type="Proteomes" id="UP001161017"/>
    </source>
</evidence>
<evidence type="ECO:0000313" key="3">
    <source>
        <dbReference type="EMBL" id="MDI1485985.1"/>
    </source>
</evidence>
<dbReference type="PANTHER" id="PTHR47797">
    <property type="entry name" value="DEHYDROGENASE, PUTATIVE (AFU_ORTHOLOGUE AFUA_8G05805)-RELATED"/>
    <property type="match status" value="1"/>
</dbReference>
<accession>A0AA43TT93</accession>
<feature type="transmembrane region" description="Helical" evidence="2">
    <location>
        <begin position="64"/>
        <end position="83"/>
    </location>
</feature>
<feature type="region of interest" description="Disordered" evidence="1">
    <location>
        <begin position="258"/>
        <end position="288"/>
    </location>
</feature>
<keyword evidence="2" id="KW-0812">Transmembrane</keyword>
<dbReference type="Proteomes" id="UP001161017">
    <property type="component" value="Unassembled WGS sequence"/>
</dbReference>
<feature type="compositionally biased region" description="Acidic residues" evidence="1">
    <location>
        <begin position="501"/>
        <end position="514"/>
    </location>
</feature>
<feature type="region of interest" description="Disordered" evidence="1">
    <location>
        <begin position="468"/>
        <end position="540"/>
    </location>
</feature>
<dbReference type="Gene3D" id="1.20.120.1770">
    <property type="match status" value="1"/>
</dbReference>
<keyword evidence="4" id="KW-1185">Reference proteome</keyword>
<dbReference type="SUPFAM" id="SSF54928">
    <property type="entry name" value="RNA-binding domain, RBD"/>
    <property type="match status" value="1"/>
</dbReference>
<organism evidence="3 4">
    <name type="scientific">Ramalina farinacea</name>
    <dbReference type="NCBI Taxonomy" id="258253"/>
    <lineage>
        <taxon>Eukaryota</taxon>
        <taxon>Fungi</taxon>
        <taxon>Dikarya</taxon>
        <taxon>Ascomycota</taxon>
        <taxon>Pezizomycotina</taxon>
        <taxon>Lecanoromycetes</taxon>
        <taxon>OSLEUM clade</taxon>
        <taxon>Lecanoromycetidae</taxon>
        <taxon>Lecanorales</taxon>
        <taxon>Lecanorineae</taxon>
        <taxon>Ramalinaceae</taxon>
        <taxon>Ramalina</taxon>
    </lineage>
</organism>
<dbReference type="InterPro" id="IPR035979">
    <property type="entry name" value="RBD_domain_sf"/>
</dbReference>
<proteinExistence type="predicted"/>